<dbReference type="EMBL" id="CP064942">
    <property type="protein sequence ID" value="QPH53528.1"/>
    <property type="molecule type" value="Genomic_DNA"/>
</dbReference>
<keyword evidence="3" id="KW-1185">Reference proteome</keyword>
<organism evidence="2 3">
    <name type="scientific">Pontivivens ytuae</name>
    <dbReference type="NCBI Taxonomy" id="2789856"/>
    <lineage>
        <taxon>Bacteria</taxon>
        <taxon>Pseudomonadati</taxon>
        <taxon>Pseudomonadota</taxon>
        <taxon>Alphaproteobacteria</taxon>
        <taxon>Rhodobacterales</taxon>
        <taxon>Paracoccaceae</taxon>
        <taxon>Pontivivens</taxon>
    </lineage>
</organism>
<evidence type="ECO:0000313" key="2">
    <source>
        <dbReference type="EMBL" id="QPH53528.1"/>
    </source>
</evidence>
<reference evidence="2 3" key="1">
    <citation type="submission" date="2020-11" db="EMBL/GenBank/DDBJ databases">
        <title>Description of Pontivivens ytuae sp. nov. isolated from deep sea sediment of Mariana Trench.</title>
        <authorList>
            <person name="Wang Z."/>
            <person name="Sun Q.-L."/>
            <person name="Xu X.-D."/>
            <person name="Tang Y.-Z."/>
            <person name="Zhang J."/>
        </authorList>
    </citation>
    <scope>NUCLEOTIDE SEQUENCE [LARGE SCALE GENOMIC DNA]</scope>
    <source>
        <strain evidence="2 3">MT2928</strain>
    </source>
</reference>
<name>A0A7S9QC40_9RHOB</name>
<dbReference type="RefSeq" id="WP_196102737.1">
    <property type="nucleotide sequence ID" value="NZ_CP064942.1"/>
</dbReference>
<feature type="signal peptide" evidence="1">
    <location>
        <begin position="1"/>
        <end position="19"/>
    </location>
</feature>
<dbReference type="KEGG" id="poz:I0K15_17355"/>
<feature type="chain" id="PRO_5032846266" evidence="1">
    <location>
        <begin position="20"/>
        <end position="111"/>
    </location>
</feature>
<sequence>MRAFLTALLVSASLTPALAETPVFDGDWRNPEFDYAIRIFGEIGIVTQADSAVFSQGDVVLRLPATEDECRDGRQRFGGGDWAEVRGCLVRFDTLLLETGTNQWVLRRTGG</sequence>
<accession>A0A7S9QC40</accession>
<dbReference type="AlphaFoldDB" id="A0A7S9QC40"/>
<evidence type="ECO:0000256" key="1">
    <source>
        <dbReference type="SAM" id="SignalP"/>
    </source>
</evidence>
<protein>
    <submittedName>
        <fullName evidence="2">Uncharacterized protein</fullName>
    </submittedName>
</protein>
<proteinExistence type="predicted"/>
<gene>
    <name evidence="2" type="ORF">I0K15_17355</name>
</gene>
<keyword evidence="1" id="KW-0732">Signal</keyword>
<evidence type="ECO:0000313" key="3">
    <source>
        <dbReference type="Proteomes" id="UP000594800"/>
    </source>
</evidence>
<dbReference type="Proteomes" id="UP000594800">
    <property type="component" value="Chromosome"/>
</dbReference>